<gene>
    <name evidence="1" type="ORF">METZ01_LOCUS445982</name>
</gene>
<dbReference type="SUPFAM" id="SSF56235">
    <property type="entry name" value="N-terminal nucleophile aminohydrolases (Ntn hydrolases)"/>
    <property type="match status" value="1"/>
</dbReference>
<reference evidence="1" key="1">
    <citation type="submission" date="2018-05" db="EMBL/GenBank/DDBJ databases">
        <authorList>
            <person name="Lanie J.A."/>
            <person name="Ng W.-L."/>
            <person name="Kazmierczak K.M."/>
            <person name="Andrzejewski T.M."/>
            <person name="Davidsen T.M."/>
            <person name="Wayne K.J."/>
            <person name="Tettelin H."/>
            <person name="Glass J.I."/>
            <person name="Rusch D."/>
            <person name="Podicherti R."/>
            <person name="Tsui H.-C.T."/>
            <person name="Winkler M.E."/>
        </authorList>
    </citation>
    <scope>NUCLEOTIDE SEQUENCE</scope>
</reference>
<proteinExistence type="predicted"/>
<dbReference type="InterPro" id="IPR051792">
    <property type="entry name" value="GGT_bact"/>
</dbReference>
<evidence type="ECO:0008006" key="2">
    <source>
        <dbReference type="Google" id="ProtNLM"/>
    </source>
</evidence>
<sequence length="201" mass="21386">MPHDETWIIRKPAVESNGGIVTAQHQMAARAGADVLARGGNAVDAAIATAFALASVEPWMSGLGGCGFMVVHLAREKRTFALEFGVKAPLALDPTDYPLSDGHDSDLFAWPGVLEHRNVFGPKSVAVPGFVAGMAEAAARFASFNWNDLLSAAVELAEAGLRVDWYSSLKIASVARDIDRFATTRSIYLPDGFVPVGEWSG</sequence>
<protein>
    <recommendedName>
        <fullName evidence="2">Gamma-glutamyltransferase</fullName>
    </recommendedName>
</protein>
<organism evidence="1">
    <name type="scientific">marine metagenome</name>
    <dbReference type="NCBI Taxonomy" id="408172"/>
    <lineage>
        <taxon>unclassified sequences</taxon>
        <taxon>metagenomes</taxon>
        <taxon>ecological metagenomes</taxon>
    </lineage>
</organism>
<dbReference type="PANTHER" id="PTHR43199">
    <property type="entry name" value="GLUTATHIONE HYDROLASE"/>
    <property type="match status" value="1"/>
</dbReference>
<accession>A0A382ZEJ8</accession>
<feature type="non-terminal residue" evidence="1">
    <location>
        <position position="201"/>
    </location>
</feature>
<dbReference type="InterPro" id="IPR029055">
    <property type="entry name" value="Ntn_hydrolases_N"/>
</dbReference>
<dbReference type="EMBL" id="UINC01182742">
    <property type="protein sequence ID" value="SVD93128.1"/>
    <property type="molecule type" value="Genomic_DNA"/>
</dbReference>
<dbReference type="Pfam" id="PF01019">
    <property type="entry name" value="G_glu_transpept"/>
    <property type="match status" value="1"/>
</dbReference>
<evidence type="ECO:0000313" key="1">
    <source>
        <dbReference type="EMBL" id="SVD93128.1"/>
    </source>
</evidence>
<dbReference type="PRINTS" id="PR01210">
    <property type="entry name" value="GGTRANSPTASE"/>
</dbReference>
<dbReference type="AlphaFoldDB" id="A0A382ZEJ8"/>
<name>A0A382ZEJ8_9ZZZZ</name>
<dbReference type="PANTHER" id="PTHR43199:SF1">
    <property type="entry name" value="GLUTATHIONE HYDROLASE PROENZYME"/>
    <property type="match status" value="1"/>
</dbReference>